<comment type="similarity">
    <text evidence="1">Belongs to the multicopper oxidase family.</text>
</comment>
<evidence type="ECO:0000256" key="1">
    <source>
        <dbReference type="ARBA" id="ARBA00010609"/>
    </source>
</evidence>
<dbReference type="AlphaFoldDB" id="A0A0P4VSR7"/>
<dbReference type="GO" id="GO:0006826">
    <property type="term" value="P:iron ion transport"/>
    <property type="evidence" value="ECO:0007669"/>
    <property type="project" value="TreeGrafter"/>
</dbReference>
<evidence type="ECO:0000256" key="4">
    <source>
        <dbReference type="ARBA" id="ARBA00023008"/>
    </source>
</evidence>
<dbReference type="Pfam" id="PF07732">
    <property type="entry name" value="Cu-oxidase_3"/>
    <property type="match status" value="1"/>
</dbReference>
<keyword evidence="4" id="KW-0186">Copper</keyword>
<dbReference type="PROSITE" id="PS00080">
    <property type="entry name" value="MULTICOPPER_OXIDASE2"/>
    <property type="match status" value="1"/>
</dbReference>
<dbReference type="CDD" id="cd13884">
    <property type="entry name" value="CuRO_2_tcLCC_insect_like"/>
    <property type="match status" value="1"/>
</dbReference>
<dbReference type="FunFam" id="2.60.40.420:FF:000045">
    <property type="entry name" value="Laccase 2"/>
    <property type="match status" value="1"/>
</dbReference>
<evidence type="ECO:0000259" key="8">
    <source>
        <dbReference type="Pfam" id="PF07732"/>
    </source>
</evidence>
<dbReference type="SUPFAM" id="SSF49503">
    <property type="entry name" value="Cupredoxins"/>
    <property type="match status" value="3"/>
</dbReference>
<feature type="chain" id="PRO_5006070019" description="Laccase" evidence="5">
    <location>
        <begin position="34"/>
        <end position="682"/>
    </location>
</feature>
<dbReference type="PANTHER" id="PTHR11709:SF394">
    <property type="entry name" value="FI03373P-RELATED"/>
    <property type="match status" value="1"/>
</dbReference>
<reference evidence="9" key="1">
    <citation type="submission" date="2015-09" db="EMBL/GenBank/DDBJ databases">
        <title>Scylla olivacea transcriptome.</title>
        <authorList>
            <person name="Ikhwanuddin M."/>
        </authorList>
    </citation>
    <scope>NUCLEOTIDE SEQUENCE</scope>
</reference>
<dbReference type="CDD" id="cd13905">
    <property type="entry name" value="CuRO_3_tcLLC2_insect_like"/>
    <property type="match status" value="1"/>
</dbReference>
<keyword evidence="2" id="KW-0479">Metal-binding</keyword>
<name>A0A0P4VSR7_SCYOL</name>
<feature type="domain" description="Plastocyanin-like" evidence="6">
    <location>
        <begin position="225"/>
        <end position="376"/>
    </location>
</feature>
<evidence type="ECO:0000256" key="2">
    <source>
        <dbReference type="ARBA" id="ARBA00022723"/>
    </source>
</evidence>
<dbReference type="Gene3D" id="2.60.40.420">
    <property type="entry name" value="Cupredoxins - blue copper proteins"/>
    <property type="match status" value="3"/>
</dbReference>
<evidence type="ECO:0000313" key="9">
    <source>
        <dbReference type="EMBL" id="JAI58626.1"/>
    </source>
</evidence>
<dbReference type="FunFam" id="2.60.40.420:FF:000031">
    <property type="entry name" value="Laccase-2 isoform A"/>
    <property type="match status" value="1"/>
</dbReference>
<dbReference type="GO" id="GO:0005507">
    <property type="term" value="F:copper ion binding"/>
    <property type="evidence" value="ECO:0007669"/>
    <property type="project" value="InterPro"/>
</dbReference>
<accession>A0A0P4VSR7</accession>
<dbReference type="PANTHER" id="PTHR11709">
    <property type="entry name" value="MULTI-COPPER OXIDASE"/>
    <property type="match status" value="1"/>
</dbReference>
<evidence type="ECO:0008006" key="10">
    <source>
        <dbReference type="Google" id="ProtNLM"/>
    </source>
</evidence>
<dbReference type="Pfam" id="PF07731">
    <property type="entry name" value="Cu-oxidase_2"/>
    <property type="match status" value="1"/>
</dbReference>
<proteinExistence type="inferred from homology"/>
<keyword evidence="3" id="KW-0560">Oxidoreductase</keyword>
<dbReference type="InterPro" id="IPR002355">
    <property type="entry name" value="Cu_oxidase_Cu_BS"/>
</dbReference>
<organism evidence="9">
    <name type="scientific">Scylla olivacea</name>
    <name type="common">Orange mud crab</name>
    <name type="synonym">Cancer olivacea</name>
    <dbReference type="NCBI Taxonomy" id="85551"/>
    <lineage>
        <taxon>Eukaryota</taxon>
        <taxon>Metazoa</taxon>
        <taxon>Ecdysozoa</taxon>
        <taxon>Arthropoda</taxon>
        <taxon>Crustacea</taxon>
        <taxon>Multicrustacea</taxon>
        <taxon>Malacostraca</taxon>
        <taxon>Eumalacostraca</taxon>
        <taxon>Eucarida</taxon>
        <taxon>Decapoda</taxon>
        <taxon>Pleocyemata</taxon>
        <taxon>Brachyura</taxon>
        <taxon>Eubrachyura</taxon>
        <taxon>Portunoidea</taxon>
        <taxon>Portunidae</taxon>
        <taxon>Portuninae</taxon>
        <taxon>Scylla</taxon>
    </lineage>
</organism>
<dbReference type="GO" id="GO:0005886">
    <property type="term" value="C:plasma membrane"/>
    <property type="evidence" value="ECO:0007669"/>
    <property type="project" value="TreeGrafter"/>
</dbReference>
<dbReference type="CDD" id="cd13858">
    <property type="entry name" value="CuRO_1_tcLCC2_insect_like"/>
    <property type="match status" value="1"/>
</dbReference>
<feature type="signal peptide" evidence="5">
    <location>
        <begin position="1"/>
        <end position="33"/>
    </location>
</feature>
<dbReference type="InterPro" id="IPR011706">
    <property type="entry name" value="Cu-oxidase_C"/>
</dbReference>
<keyword evidence="5" id="KW-0732">Signal</keyword>
<dbReference type="EMBL" id="GDRN01100100">
    <property type="protein sequence ID" value="JAI58626.1"/>
    <property type="molecule type" value="Transcribed_RNA"/>
</dbReference>
<dbReference type="InterPro" id="IPR011707">
    <property type="entry name" value="Cu-oxidase-like_N"/>
</dbReference>
<evidence type="ECO:0000259" key="7">
    <source>
        <dbReference type="Pfam" id="PF07731"/>
    </source>
</evidence>
<dbReference type="GO" id="GO:0016491">
    <property type="term" value="F:oxidoreductase activity"/>
    <property type="evidence" value="ECO:0007669"/>
    <property type="project" value="UniProtKB-KW"/>
</dbReference>
<evidence type="ECO:0000256" key="5">
    <source>
        <dbReference type="SAM" id="SignalP"/>
    </source>
</evidence>
<protein>
    <recommendedName>
        <fullName evidence="10">Laccase</fullName>
    </recommendedName>
</protein>
<dbReference type="Pfam" id="PF00394">
    <property type="entry name" value="Cu-oxidase"/>
    <property type="match status" value="1"/>
</dbReference>
<feature type="domain" description="Plastocyanin-like" evidence="7">
    <location>
        <begin position="534"/>
        <end position="659"/>
    </location>
</feature>
<dbReference type="InterPro" id="IPR008972">
    <property type="entry name" value="Cupredoxin"/>
</dbReference>
<dbReference type="InterPro" id="IPR045087">
    <property type="entry name" value="Cu-oxidase_fam"/>
</dbReference>
<dbReference type="InterPro" id="IPR001117">
    <property type="entry name" value="Cu-oxidase_2nd"/>
</dbReference>
<evidence type="ECO:0000256" key="3">
    <source>
        <dbReference type="ARBA" id="ARBA00023002"/>
    </source>
</evidence>
<evidence type="ECO:0000259" key="6">
    <source>
        <dbReference type="Pfam" id="PF00394"/>
    </source>
</evidence>
<sequence>MACGCQLSAVAAGTMVLLVLGAAIATLTSVILAHEPHTPGRFCYRKCVEGDTRVCQFNFDVHPYQTMSRACYDCPHNATDCSRPDCIAGDGVRRKITVINKQMPGPPIQVCLGDRVVVNVKNSLHSDGLTIHWHGLTMRGASTAEPDCPSKATPYMDGTPGITQCDIPPHTSFRYSFIATNAGTHFYHSHSGFQRGDGVYGAFIVREPDEYDPNRNTYDYDLPEHVILIHDWLHLPTQDKFLFRHHSGDDDFPKSMLVNGHGPHQHALPNTVPSLVPYSVFKVIPGNRYRLRFISNAILNCPIVVSVEDHSLTIIASDGNPLVPVNASSIVVYAGERWDVVLTAEYGKSGYYWMSFFGGVDCVETQAHQFALLQYEDLPDQAVKGGTKGVTTLDPVTSPDSLYSVPKRTLSQKPNYTMQPKPGVQVNSINRACSDDLLCVAWLRSYYPMAPEAMRPVADFTYYLAFEMNRIHNAHYYSRSYYNFNLLPENQQIPTPQINNLTFAPPATPLLLGGAYGEDICNVESPLVGRSCHDDYCECLHMYSIPLGATVDLVFIDEGQHGDENHPIHMHGGHFWVLAQDRPNDVDNAFITRSQVIEMDKEGLIERNLVNPPYKDSVTIPDGGYTVVRFAATNPGYWLLHCHLLFHSAAGMDLVIKIGEDSDIPRPPPNFPTCGNFRSPDL</sequence>
<feature type="domain" description="Plastocyanin-like" evidence="8">
    <location>
        <begin position="89"/>
        <end position="208"/>
    </location>
</feature>